<dbReference type="PROSITE" id="PS00086">
    <property type="entry name" value="CYTOCHROME_P450"/>
    <property type="match status" value="1"/>
</dbReference>
<dbReference type="InterPro" id="IPR001128">
    <property type="entry name" value="Cyt_P450"/>
</dbReference>
<accession>W9GYI4</accession>
<dbReference type="STRING" id="1385369.N825_22580"/>
<dbReference type="Proteomes" id="UP000019486">
    <property type="component" value="Unassembled WGS sequence"/>
</dbReference>
<dbReference type="Pfam" id="PF00067">
    <property type="entry name" value="p450"/>
    <property type="match status" value="1"/>
</dbReference>
<evidence type="ECO:0000256" key="4">
    <source>
        <dbReference type="ARBA" id="ARBA00023002"/>
    </source>
</evidence>
<keyword evidence="10" id="KW-1185">Reference proteome</keyword>
<evidence type="ECO:0000256" key="5">
    <source>
        <dbReference type="ARBA" id="ARBA00023004"/>
    </source>
</evidence>
<dbReference type="InterPro" id="IPR002397">
    <property type="entry name" value="Cyt_P450_B"/>
</dbReference>
<dbReference type="SUPFAM" id="SSF48264">
    <property type="entry name" value="Cytochrome P450"/>
    <property type="match status" value="1"/>
</dbReference>
<dbReference type="RefSeq" id="WP_037460510.1">
    <property type="nucleotide sequence ID" value="NZ_AVFL01000041.1"/>
</dbReference>
<evidence type="ECO:0000256" key="8">
    <source>
        <dbReference type="RuleBase" id="RU000461"/>
    </source>
</evidence>
<keyword evidence="6 8" id="KW-0503">Monooxygenase</keyword>
<dbReference type="GO" id="GO:0005506">
    <property type="term" value="F:iron ion binding"/>
    <property type="evidence" value="ECO:0007669"/>
    <property type="project" value="InterPro"/>
</dbReference>
<evidence type="ECO:0000256" key="2">
    <source>
        <dbReference type="ARBA" id="ARBA00022617"/>
    </source>
</evidence>
<dbReference type="PANTHER" id="PTHR46696:SF1">
    <property type="entry name" value="CYTOCHROME P450 YJIB-RELATED"/>
    <property type="match status" value="1"/>
</dbReference>
<comment type="function">
    <text evidence="7">Cytochromes P450 are a group of heme-thiolate monooxygenases. They oxidize a variety of structurally unrelated compounds, including steroids, fatty acids, and xenobiotics.</text>
</comment>
<evidence type="ECO:0008006" key="11">
    <source>
        <dbReference type="Google" id="ProtNLM"/>
    </source>
</evidence>
<dbReference type="FunFam" id="1.10.630.10:FF:000018">
    <property type="entry name" value="Cytochrome P450 monooxygenase"/>
    <property type="match status" value="1"/>
</dbReference>
<dbReference type="CDD" id="cd20625">
    <property type="entry name" value="CYP164-like"/>
    <property type="match status" value="1"/>
</dbReference>
<dbReference type="EMBL" id="AVFL01000041">
    <property type="protein sequence ID" value="EWY36543.1"/>
    <property type="molecule type" value="Genomic_DNA"/>
</dbReference>
<evidence type="ECO:0000256" key="3">
    <source>
        <dbReference type="ARBA" id="ARBA00022723"/>
    </source>
</evidence>
<dbReference type="GO" id="GO:0020037">
    <property type="term" value="F:heme binding"/>
    <property type="evidence" value="ECO:0007669"/>
    <property type="project" value="InterPro"/>
</dbReference>
<dbReference type="Gene3D" id="1.10.630.10">
    <property type="entry name" value="Cytochrome P450"/>
    <property type="match status" value="1"/>
</dbReference>
<dbReference type="PATRIC" id="fig|1385369.3.peg.6463"/>
<dbReference type="PANTHER" id="PTHR46696">
    <property type="entry name" value="P450, PUTATIVE (EUROFUNG)-RELATED"/>
    <property type="match status" value="1"/>
</dbReference>
<gene>
    <name evidence="9" type="ORF">N825_22580</name>
</gene>
<dbReference type="OrthoDB" id="9801155at2"/>
<dbReference type="InterPro" id="IPR036396">
    <property type="entry name" value="Cyt_P450_sf"/>
</dbReference>
<sequence length="411" mass="45992">MSATVRDDVVKTASPLFNPRDPEFIRNPYPTYHRLRRQGSLQWNAAGNHWIATSHAVCASILKDRRFGRRYEAMVENIYGRGMMGETCFRLLGMTMLMQEPPAHTRQRGLVSQVFSARRVGLLRPRVRALVSELLDGLEPRGTMDVIRDFAHILPVTVICDMLGVPEEDRWLFADSATISTRMLDPVPMNALELHEANAMFEEQGAYFTDLFERRRRDPGDDLISALIKVGDEGGLTTDELLANVWLLFAAGHETTRNLIGNGLLALHAQRNALRRLQADPTLIPAAVIELLRYDSPVQYVGRLAFEDVQIGEATIRKNQIVLCLVGAGNRDPAVFPDPDQIRLDRLDNKPLSFGGGIHHCLGAQLTQIEGQEALAGILGRLPGMRLRDADHPSWQPNFAIRGLRTLPASW</sequence>
<keyword evidence="5 8" id="KW-0408">Iron</keyword>
<dbReference type="InterPro" id="IPR017972">
    <property type="entry name" value="Cyt_P450_CS"/>
</dbReference>
<dbReference type="GO" id="GO:0016705">
    <property type="term" value="F:oxidoreductase activity, acting on paired donors, with incorporation or reduction of molecular oxygen"/>
    <property type="evidence" value="ECO:0007669"/>
    <property type="project" value="InterPro"/>
</dbReference>
<keyword evidence="4 8" id="KW-0560">Oxidoreductase</keyword>
<evidence type="ECO:0000313" key="10">
    <source>
        <dbReference type="Proteomes" id="UP000019486"/>
    </source>
</evidence>
<reference evidence="9 10" key="1">
    <citation type="submission" date="2013-08" db="EMBL/GenBank/DDBJ databases">
        <title>The genome sequence of Skermanella stibiiresistens.</title>
        <authorList>
            <person name="Zhu W."/>
            <person name="Wang G."/>
        </authorList>
    </citation>
    <scope>NUCLEOTIDE SEQUENCE [LARGE SCALE GENOMIC DNA]</scope>
    <source>
        <strain evidence="9 10">SB22</strain>
    </source>
</reference>
<evidence type="ECO:0000256" key="1">
    <source>
        <dbReference type="ARBA" id="ARBA00010617"/>
    </source>
</evidence>
<evidence type="ECO:0000256" key="6">
    <source>
        <dbReference type="ARBA" id="ARBA00023033"/>
    </source>
</evidence>
<keyword evidence="3 8" id="KW-0479">Metal-binding</keyword>
<evidence type="ECO:0000313" key="9">
    <source>
        <dbReference type="EMBL" id="EWY36543.1"/>
    </source>
</evidence>
<proteinExistence type="inferred from homology"/>
<dbReference type="GO" id="GO:0004497">
    <property type="term" value="F:monooxygenase activity"/>
    <property type="evidence" value="ECO:0007669"/>
    <property type="project" value="UniProtKB-KW"/>
</dbReference>
<protein>
    <recommendedName>
        <fullName evidence="11">Cytochrome P450</fullName>
    </recommendedName>
</protein>
<keyword evidence="2 8" id="KW-0349">Heme</keyword>
<comment type="similarity">
    <text evidence="1 8">Belongs to the cytochrome P450 family.</text>
</comment>
<evidence type="ECO:0000256" key="7">
    <source>
        <dbReference type="ARBA" id="ARBA00043906"/>
    </source>
</evidence>
<comment type="caution">
    <text evidence="9">The sequence shown here is derived from an EMBL/GenBank/DDBJ whole genome shotgun (WGS) entry which is preliminary data.</text>
</comment>
<dbReference type="AlphaFoldDB" id="W9GYI4"/>
<name>W9GYI4_9PROT</name>
<dbReference type="PRINTS" id="PR00359">
    <property type="entry name" value="BP450"/>
</dbReference>
<organism evidence="9 10">
    <name type="scientific">Skermanella stibiiresistens SB22</name>
    <dbReference type="NCBI Taxonomy" id="1385369"/>
    <lineage>
        <taxon>Bacteria</taxon>
        <taxon>Pseudomonadati</taxon>
        <taxon>Pseudomonadota</taxon>
        <taxon>Alphaproteobacteria</taxon>
        <taxon>Rhodospirillales</taxon>
        <taxon>Azospirillaceae</taxon>
        <taxon>Skermanella</taxon>
    </lineage>
</organism>